<evidence type="ECO:0000256" key="1">
    <source>
        <dbReference type="ARBA" id="ARBA00022747"/>
    </source>
</evidence>
<keyword evidence="1" id="KW-0680">Restriction system</keyword>
<sequence>MLIAYDIADHFQNFKHQGLKGQLACDSKASAIRYKEALDKIGTVTSVVAMSAPDTREGHEAVDQESKDIVQNWWKANVNKMDEKAYTKAIIEDFGRDDGPDIMIVVDKLLTGFDEPKNTVLYIDKPLKEHNLIQAIARVNRLHNKKQFGYLIDYRGILKELDTTIEKYQDLAERTQGGFDIDDLKGLYNRMDTEYKKLPGLHSDLWAIFEGVKTNKMAQRFAKR</sequence>
<dbReference type="Pfam" id="PF22679">
    <property type="entry name" value="T1R_D3-like"/>
    <property type="match status" value="1"/>
</dbReference>
<protein>
    <recommendedName>
        <fullName evidence="2">Restriction endonuclease type I HsdR second RecA-like helicase domain-containing protein</fullName>
    </recommendedName>
</protein>
<dbReference type="InterPro" id="IPR027417">
    <property type="entry name" value="P-loop_NTPase"/>
</dbReference>
<dbReference type="Proteomes" id="UP001528411">
    <property type="component" value="Unassembled WGS sequence"/>
</dbReference>
<dbReference type="InterPro" id="IPR055180">
    <property type="entry name" value="HsdR_RecA-like_helicase_dom_2"/>
</dbReference>
<feature type="domain" description="Restriction endonuclease type I HsdR second RecA-like helicase" evidence="2">
    <location>
        <begin position="43"/>
        <end position="155"/>
    </location>
</feature>
<dbReference type="PANTHER" id="PTHR30195:SF15">
    <property type="entry name" value="TYPE I RESTRICTION ENZYME HINDI ENDONUCLEASE SUBUNIT"/>
    <property type="match status" value="1"/>
</dbReference>
<dbReference type="SUPFAM" id="SSF52540">
    <property type="entry name" value="P-loop containing nucleoside triphosphate hydrolases"/>
    <property type="match status" value="1"/>
</dbReference>
<reference evidence="3 4" key="1">
    <citation type="submission" date="2023-01" db="EMBL/GenBank/DDBJ databases">
        <title>Psychrosphaera sp. nov., isolated from marine algae.</title>
        <authorList>
            <person name="Bayburt H."/>
            <person name="Choi B.J."/>
            <person name="Kim J.M."/>
            <person name="Choi D.G."/>
            <person name="Jeon C.O."/>
        </authorList>
    </citation>
    <scope>NUCLEOTIDE SEQUENCE [LARGE SCALE GENOMIC DNA]</scope>
    <source>
        <strain evidence="3 4">G1-22</strain>
    </source>
</reference>
<gene>
    <name evidence="3" type="ORF">PN838_18395</name>
</gene>
<evidence type="ECO:0000259" key="2">
    <source>
        <dbReference type="Pfam" id="PF22679"/>
    </source>
</evidence>
<organism evidence="3 4">
    <name type="scientific">Psychrosphaera algicola</name>
    <dbReference type="NCBI Taxonomy" id="3023714"/>
    <lineage>
        <taxon>Bacteria</taxon>
        <taxon>Pseudomonadati</taxon>
        <taxon>Pseudomonadota</taxon>
        <taxon>Gammaproteobacteria</taxon>
        <taxon>Alteromonadales</taxon>
        <taxon>Pseudoalteromonadaceae</taxon>
        <taxon>Psychrosphaera</taxon>
    </lineage>
</organism>
<dbReference type="Gene3D" id="3.40.50.300">
    <property type="entry name" value="P-loop containing nucleotide triphosphate hydrolases"/>
    <property type="match status" value="1"/>
</dbReference>
<proteinExistence type="predicted"/>
<evidence type="ECO:0000313" key="3">
    <source>
        <dbReference type="EMBL" id="MDC2890366.1"/>
    </source>
</evidence>
<keyword evidence="4" id="KW-1185">Reference proteome</keyword>
<dbReference type="CDD" id="cd18800">
    <property type="entry name" value="SF2_C_EcoR124I-like"/>
    <property type="match status" value="1"/>
</dbReference>
<dbReference type="EMBL" id="JAQOMS010000002">
    <property type="protein sequence ID" value="MDC2890366.1"/>
    <property type="molecule type" value="Genomic_DNA"/>
</dbReference>
<comment type="caution">
    <text evidence="3">The sequence shown here is derived from an EMBL/GenBank/DDBJ whole genome shotgun (WGS) entry which is preliminary data.</text>
</comment>
<dbReference type="InterPro" id="IPR051268">
    <property type="entry name" value="Type-I_R_enzyme_R_subunit"/>
</dbReference>
<dbReference type="RefSeq" id="WP_272181579.1">
    <property type="nucleotide sequence ID" value="NZ_JAQOMS010000002.1"/>
</dbReference>
<accession>A0ABT5FG69</accession>
<evidence type="ECO:0000313" key="4">
    <source>
        <dbReference type="Proteomes" id="UP001528411"/>
    </source>
</evidence>
<name>A0ABT5FG69_9GAMM</name>
<dbReference type="PANTHER" id="PTHR30195">
    <property type="entry name" value="TYPE I SITE-SPECIFIC DEOXYRIBONUCLEASE PROTEIN SUBUNIT M AND R"/>
    <property type="match status" value="1"/>
</dbReference>